<organism evidence="2 3">
    <name type="scientific">Colocasia esculenta</name>
    <name type="common">Wild taro</name>
    <name type="synonym">Arum esculentum</name>
    <dbReference type="NCBI Taxonomy" id="4460"/>
    <lineage>
        <taxon>Eukaryota</taxon>
        <taxon>Viridiplantae</taxon>
        <taxon>Streptophyta</taxon>
        <taxon>Embryophyta</taxon>
        <taxon>Tracheophyta</taxon>
        <taxon>Spermatophyta</taxon>
        <taxon>Magnoliopsida</taxon>
        <taxon>Liliopsida</taxon>
        <taxon>Araceae</taxon>
        <taxon>Aroideae</taxon>
        <taxon>Colocasieae</taxon>
        <taxon>Colocasia</taxon>
    </lineage>
</organism>
<name>A0A843TUJ2_COLES</name>
<evidence type="ECO:0000313" key="2">
    <source>
        <dbReference type="EMBL" id="MQL73816.1"/>
    </source>
</evidence>
<evidence type="ECO:0000313" key="3">
    <source>
        <dbReference type="Proteomes" id="UP000652761"/>
    </source>
</evidence>
<dbReference type="AlphaFoldDB" id="A0A843TUJ2"/>
<feature type="region of interest" description="Disordered" evidence="1">
    <location>
        <begin position="46"/>
        <end position="73"/>
    </location>
</feature>
<dbReference type="Proteomes" id="UP000652761">
    <property type="component" value="Unassembled WGS sequence"/>
</dbReference>
<comment type="caution">
    <text evidence="2">The sequence shown here is derived from an EMBL/GenBank/DDBJ whole genome shotgun (WGS) entry which is preliminary data.</text>
</comment>
<protein>
    <submittedName>
        <fullName evidence="2">Uncharacterized protein</fullName>
    </submittedName>
</protein>
<evidence type="ECO:0000256" key="1">
    <source>
        <dbReference type="SAM" id="MobiDB-lite"/>
    </source>
</evidence>
<feature type="compositionally biased region" description="Low complexity" evidence="1">
    <location>
        <begin position="54"/>
        <end position="73"/>
    </location>
</feature>
<keyword evidence="3" id="KW-1185">Reference proteome</keyword>
<accession>A0A843TUJ2</accession>
<dbReference type="EMBL" id="NMUH01000180">
    <property type="protein sequence ID" value="MQL73816.1"/>
    <property type="molecule type" value="Genomic_DNA"/>
</dbReference>
<gene>
    <name evidence="2" type="ORF">Taro_006149</name>
</gene>
<proteinExistence type="predicted"/>
<sequence length="73" mass="7947">MLRLVTHGLNSMKHVLYNTRKADLVSIVYLRKGGYSRKLATLSLLAPSHPPTPSLDSSSTTMPPSSRPLGTID</sequence>
<reference evidence="2" key="1">
    <citation type="submission" date="2017-07" db="EMBL/GenBank/DDBJ databases">
        <title>Taro Niue Genome Assembly and Annotation.</title>
        <authorList>
            <person name="Atibalentja N."/>
            <person name="Keating K."/>
            <person name="Fields C.J."/>
        </authorList>
    </citation>
    <scope>NUCLEOTIDE SEQUENCE</scope>
    <source>
        <strain evidence="2">Niue_2</strain>
        <tissue evidence="2">Leaf</tissue>
    </source>
</reference>